<evidence type="ECO:0000313" key="1">
    <source>
        <dbReference type="EMBL" id="KAH7329072.1"/>
    </source>
</evidence>
<evidence type="ECO:0000313" key="2">
    <source>
        <dbReference type="Proteomes" id="UP000813444"/>
    </source>
</evidence>
<name>A0A8K0T6M8_9HYPO</name>
<keyword evidence="2" id="KW-1185">Reference proteome</keyword>
<dbReference type="Proteomes" id="UP000813444">
    <property type="component" value="Unassembled WGS sequence"/>
</dbReference>
<reference evidence="1" key="1">
    <citation type="journal article" date="2021" name="Nat. Commun.">
        <title>Genetic determinants of endophytism in the Arabidopsis root mycobiome.</title>
        <authorList>
            <person name="Mesny F."/>
            <person name="Miyauchi S."/>
            <person name="Thiergart T."/>
            <person name="Pickel B."/>
            <person name="Atanasova L."/>
            <person name="Karlsson M."/>
            <person name="Huettel B."/>
            <person name="Barry K.W."/>
            <person name="Haridas S."/>
            <person name="Chen C."/>
            <person name="Bauer D."/>
            <person name="Andreopoulos W."/>
            <person name="Pangilinan J."/>
            <person name="LaButti K."/>
            <person name="Riley R."/>
            <person name="Lipzen A."/>
            <person name="Clum A."/>
            <person name="Drula E."/>
            <person name="Henrissat B."/>
            <person name="Kohler A."/>
            <person name="Grigoriev I.V."/>
            <person name="Martin F.M."/>
            <person name="Hacquard S."/>
        </authorList>
    </citation>
    <scope>NUCLEOTIDE SEQUENCE</scope>
    <source>
        <strain evidence="1">MPI-CAGE-CH-0235</strain>
    </source>
</reference>
<proteinExistence type="predicted"/>
<accession>A0A8K0T6M8</accession>
<dbReference type="AlphaFoldDB" id="A0A8K0T6M8"/>
<sequence>MYVCLLAAGVRSLDNSGLNAYLAGRTIGWPRRFVLERRASPKAGTVPCMHAWVDVVHSAAAGFETRGGARGGQGYALPSIVRLIDCWPMPLSVRHVILLAVLLRHMQPYWLFPLTLCGQPPIADWFACRPSTMLGSFTSNSGEPILLYTSVNAEPLSLYTRGWRLTIVDETRGASFSIQQVYLVGTGSCAGSWNSNIYKFVDAGQSRLLSPSR</sequence>
<comment type="caution">
    <text evidence="1">The sequence shown here is derived from an EMBL/GenBank/DDBJ whole genome shotgun (WGS) entry which is preliminary data.</text>
</comment>
<protein>
    <submittedName>
        <fullName evidence="1">Uncharacterized protein</fullName>
    </submittedName>
</protein>
<dbReference type="EMBL" id="JAGPNK010000001">
    <property type="protein sequence ID" value="KAH7329072.1"/>
    <property type="molecule type" value="Genomic_DNA"/>
</dbReference>
<organism evidence="1 2">
    <name type="scientific">Stachybotrys elegans</name>
    <dbReference type="NCBI Taxonomy" id="80388"/>
    <lineage>
        <taxon>Eukaryota</taxon>
        <taxon>Fungi</taxon>
        <taxon>Dikarya</taxon>
        <taxon>Ascomycota</taxon>
        <taxon>Pezizomycotina</taxon>
        <taxon>Sordariomycetes</taxon>
        <taxon>Hypocreomycetidae</taxon>
        <taxon>Hypocreales</taxon>
        <taxon>Stachybotryaceae</taxon>
        <taxon>Stachybotrys</taxon>
    </lineage>
</organism>
<gene>
    <name evidence="1" type="ORF">B0I35DRAFT_35685</name>
</gene>